<sequence length="64" mass="6959">MVDNLFVRSPTAAKVDKPVNVVTGSRIKHIRFANCLTQVLAESLQTLKPRKGIGCASNLGHRSN</sequence>
<dbReference type="Proteomes" id="UP000094412">
    <property type="component" value="Unassembled WGS sequence"/>
</dbReference>
<dbReference type="STRING" id="1566387.QV13_14250"/>
<keyword evidence="2" id="KW-1185">Reference proteome</keyword>
<reference evidence="1 2" key="1">
    <citation type="submission" date="2016-08" db="EMBL/GenBank/DDBJ databases">
        <title>Whole genome sequence of Mesorhizobium sp. strain UASWS1009 isolated from industrial sewage.</title>
        <authorList>
            <person name="Crovadore J."/>
            <person name="Calmin G."/>
            <person name="Chablais R."/>
            <person name="Cochard B."/>
            <person name="Lefort F."/>
        </authorList>
    </citation>
    <scope>NUCLEOTIDE SEQUENCE [LARGE SCALE GENOMIC DNA]</scope>
    <source>
        <strain evidence="1 2">UASWS1009</strain>
    </source>
</reference>
<proteinExistence type="predicted"/>
<dbReference type="AlphaFoldDB" id="A0A1C2DMZ5"/>
<name>A0A1C2DMZ5_9HYPH</name>
<dbReference type="EMBL" id="MDEO01000033">
    <property type="protein sequence ID" value="OCX16043.1"/>
    <property type="molecule type" value="Genomic_DNA"/>
</dbReference>
<evidence type="ECO:0000313" key="2">
    <source>
        <dbReference type="Proteomes" id="UP000094412"/>
    </source>
</evidence>
<protein>
    <submittedName>
        <fullName evidence="1">Uncharacterized protein</fullName>
    </submittedName>
</protein>
<gene>
    <name evidence="1" type="ORF">QV13_14250</name>
</gene>
<organism evidence="1 2">
    <name type="scientific">Mesorhizobium hungaricum</name>
    <dbReference type="NCBI Taxonomy" id="1566387"/>
    <lineage>
        <taxon>Bacteria</taxon>
        <taxon>Pseudomonadati</taxon>
        <taxon>Pseudomonadota</taxon>
        <taxon>Alphaproteobacteria</taxon>
        <taxon>Hyphomicrobiales</taxon>
        <taxon>Phyllobacteriaceae</taxon>
        <taxon>Mesorhizobium</taxon>
    </lineage>
</organism>
<accession>A0A1C2DMZ5</accession>
<comment type="caution">
    <text evidence="1">The sequence shown here is derived from an EMBL/GenBank/DDBJ whole genome shotgun (WGS) entry which is preliminary data.</text>
</comment>
<evidence type="ECO:0000313" key="1">
    <source>
        <dbReference type="EMBL" id="OCX16043.1"/>
    </source>
</evidence>